<sequence>MPAAPRADRPYTAPVPLRWSDMDAYGHVNNVQFVRLLEEARIAAFQDWFAPLRDLTSTGCIVARCEIEYTAPLSYRRDGVAVDVWVSRLGGSSFDLAYEICEAAAQPAGESVAGENAGDIAGEPERVVYARALTTMVWYDVAAARPRRADDADREVLARVLADPPSFSRSASRGGGGAR</sequence>
<dbReference type="InterPro" id="IPR029069">
    <property type="entry name" value="HotDog_dom_sf"/>
</dbReference>
<protein>
    <recommendedName>
        <fullName evidence="3">Thioesterase domain-containing protein</fullName>
    </recommendedName>
</protein>
<proteinExistence type="predicted"/>
<dbReference type="AlphaFoldDB" id="K6WGD3"/>
<evidence type="ECO:0000313" key="2">
    <source>
        <dbReference type="Proteomes" id="UP000008366"/>
    </source>
</evidence>
<dbReference type="InterPro" id="IPR050563">
    <property type="entry name" value="4-hydroxybenzoyl-CoA_TE"/>
</dbReference>
<keyword evidence="2" id="KW-1185">Reference proteome</keyword>
<dbReference type="GO" id="GO:0047617">
    <property type="term" value="F:fatty acyl-CoA hydrolase activity"/>
    <property type="evidence" value="ECO:0007669"/>
    <property type="project" value="TreeGrafter"/>
</dbReference>
<dbReference type="PANTHER" id="PTHR31793:SF24">
    <property type="entry name" value="LONG-CHAIN ACYL-COA THIOESTERASE FADM"/>
    <property type="match status" value="1"/>
</dbReference>
<evidence type="ECO:0000313" key="1">
    <source>
        <dbReference type="EMBL" id="GAB98325.1"/>
    </source>
</evidence>
<evidence type="ECO:0008006" key="3">
    <source>
        <dbReference type="Google" id="ProtNLM"/>
    </source>
</evidence>
<dbReference type="Pfam" id="PF13279">
    <property type="entry name" value="4HBT_2"/>
    <property type="match status" value="1"/>
</dbReference>
<comment type="caution">
    <text evidence="1">The sequence shown here is derived from an EMBL/GenBank/DDBJ whole genome shotgun (WGS) entry which is preliminary data.</text>
</comment>
<dbReference type="STRING" id="1184609.KILIM_127_00060"/>
<organism evidence="1 2">
    <name type="scientific">Kineosphaera limosa NBRC 100340</name>
    <dbReference type="NCBI Taxonomy" id="1184609"/>
    <lineage>
        <taxon>Bacteria</taxon>
        <taxon>Bacillati</taxon>
        <taxon>Actinomycetota</taxon>
        <taxon>Actinomycetes</taxon>
        <taxon>Micrococcales</taxon>
        <taxon>Dermatophilaceae</taxon>
        <taxon>Kineosphaera</taxon>
    </lineage>
</organism>
<dbReference type="OrthoDB" id="9799036at2"/>
<dbReference type="PANTHER" id="PTHR31793">
    <property type="entry name" value="4-HYDROXYBENZOYL-COA THIOESTERASE FAMILY MEMBER"/>
    <property type="match status" value="1"/>
</dbReference>
<gene>
    <name evidence="1" type="ORF">KILIM_127_00060</name>
</gene>
<dbReference type="Gene3D" id="3.10.129.10">
    <property type="entry name" value="Hotdog Thioesterase"/>
    <property type="match status" value="1"/>
</dbReference>
<dbReference type="Proteomes" id="UP000008366">
    <property type="component" value="Unassembled WGS sequence"/>
</dbReference>
<dbReference type="CDD" id="cd00586">
    <property type="entry name" value="4HBT"/>
    <property type="match status" value="1"/>
</dbReference>
<dbReference type="eggNOG" id="COG0824">
    <property type="taxonomic scope" value="Bacteria"/>
</dbReference>
<accession>K6WGD3</accession>
<dbReference type="EMBL" id="BAHD01000127">
    <property type="protein sequence ID" value="GAB98325.1"/>
    <property type="molecule type" value="Genomic_DNA"/>
</dbReference>
<reference evidence="1 2" key="1">
    <citation type="submission" date="2012-08" db="EMBL/GenBank/DDBJ databases">
        <title>Whole genome shotgun sequence of Kineosphaera limosa NBRC 100340.</title>
        <authorList>
            <person name="Yoshida I."/>
            <person name="Isaki S."/>
            <person name="Hosoyama A."/>
            <person name="Tsuchikane K."/>
            <person name="Katsumata H."/>
            <person name="Ando Y."/>
            <person name="Ohji S."/>
            <person name="Hamada M."/>
            <person name="Tamura T."/>
            <person name="Yamazoe A."/>
            <person name="Yamazaki S."/>
            <person name="Fujita N."/>
        </authorList>
    </citation>
    <scope>NUCLEOTIDE SEQUENCE [LARGE SCALE GENOMIC DNA]</scope>
    <source>
        <strain evidence="1 2">NBRC 100340</strain>
    </source>
</reference>
<dbReference type="SUPFAM" id="SSF54637">
    <property type="entry name" value="Thioesterase/thiol ester dehydrase-isomerase"/>
    <property type="match status" value="1"/>
</dbReference>
<name>K6WGD3_9MICO</name>
<dbReference type="RefSeq" id="WP_006594857.1">
    <property type="nucleotide sequence ID" value="NZ_BAHD01000127.1"/>
</dbReference>